<keyword evidence="2" id="KW-1185">Reference proteome</keyword>
<dbReference type="EMBL" id="CP045700">
    <property type="protein sequence ID" value="QGA66543.1"/>
    <property type="molecule type" value="Genomic_DNA"/>
</dbReference>
<gene>
    <name evidence="1" type="ORF">GFB47_14070</name>
</gene>
<accession>A0A5Q0TH99</accession>
<organism evidence="1 2">
    <name type="scientific">Vibrio algicola</name>
    <dbReference type="NCBI Taxonomy" id="2662262"/>
    <lineage>
        <taxon>Bacteria</taxon>
        <taxon>Pseudomonadati</taxon>
        <taxon>Pseudomonadota</taxon>
        <taxon>Gammaproteobacteria</taxon>
        <taxon>Vibrionales</taxon>
        <taxon>Vibrionaceae</taxon>
        <taxon>Vibrio</taxon>
    </lineage>
</organism>
<sequence>MLHVSDEHRDYYDMKQIDKLNKGHWSKRLLMNARIIEHDIEVPDSIGSRDDLLGFINHIADHDVDVYKCRLLIDDMSRICSRSPFILGDHELRLVGSNGEYLLELDYANNFADMLHGTMVYDIWQGKK</sequence>
<evidence type="ECO:0000313" key="2">
    <source>
        <dbReference type="Proteomes" id="UP000348942"/>
    </source>
</evidence>
<dbReference type="RefSeq" id="WP_153448676.1">
    <property type="nucleotide sequence ID" value="NZ_CP045700.1"/>
</dbReference>
<reference evidence="1 2" key="1">
    <citation type="submission" date="2019-10" db="EMBL/GenBank/DDBJ databases">
        <title>Vibrio sp. nov., isolated from Coralline algae surface.</title>
        <authorList>
            <person name="Geng Y."/>
            <person name="Zhang X."/>
        </authorList>
    </citation>
    <scope>NUCLEOTIDE SEQUENCE [LARGE SCALE GENOMIC DNA]</scope>
    <source>
        <strain evidence="1 2">SM1977</strain>
    </source>
</reference>
<protein>
    <submittedName>
        <fullName evidence="1">Uncharacterized protein</fullName>
    </submittedName>
</protein>
<name>A0A5Q0TH99_9VIBR</name>
<dbReference type="Proteomes" id="UP000348942">
    <property type="component" value="Chromosome 2"/>
</dbReference>
<dbReference type="AlphaFoldDB" id="A0A5Q0TH99"/>
<evidence type="ECO:0000313" key="1">
    <source>
        <dbReference type="EMBL" id="QGA66543.1"/>
    </source>
</evidence>
<proteinExistence type="predicted"/>